<dbReference type="GO" id="GO:0043066">
    <property type="term" value="P:negative regulation of apoptotic process"/>
    <property type="evidence" value="ECO:0007669"/>
    <property type="project" value="TreeGrafter"/>
</dbReference>
<dbReference type="InterPro" id="IPR017868">
    <property type="entry name" value="Filamin/ABP280_repeat-like"/>
</dbReference>
<dbReference type="PROSITE" id="PS50194">
    <property type="entry name" value="FILAMIN_REPEAT"/>
    <property type="match status" value="1"/>
</dbReference>
<dbReference type="SUPFAM" id="SSF56204">
    <property type="entry name" value="Hect, E3 ligase catalytic domain"/>
    <property type="match status" value="1"/>
</dbReference>
<evidence type="ECO:0000256" key="2">
    <source>
        <dbReference type="ARBA" id="ARBA00004906"/>
    </source>
</evidence>
<name>A0A3S1HNM2_ELYCH</name>
<dbReference type="SMART" id="SM00119">
    <property type="entry name" value="HECTc"/>
    <property type="match status" value="1"/>
</dbReference>
<protein>
    <recommendedName>
        <fullName evidence="3">HECT-type E3 ubiquitin transferase</fullName>
        <ecNumber evidence="3">2.3.2.26</ecNumber>
    </recommendedName>
</protein>
<dbReference type="FunFam" id="3.30.2160.10:FF:000008">
    <property type="entry name" value="Apoptosis-resistant E3 ubiquitin protein ligase 1"/>
    <property type="match status" value="1"/>
</dbReference>
<keyword evidence="8" id="KW-0812">Transmembrane</keyword>
<evidence type="ECO:0000256" key="8">
    <source>
        <dbReference type="SAM" id="Phobius"/>
    </source>
</evidence>
<dbReference type="EMBL" id="RQTK01000260">
    <property type="protein sequence ID" value="RUS83042.1"/>
    <property type="molecule type" value="Genomic_DNA"/>
</dbReference>
<dbReference type="InterPro" id="IPR058738">
    <property type="entry name" value="PH-like_AREL1"/>
</dbReference>
<dbReference type="OrthoDB" id="6057829at2759"/>
<dbReference type="EC" id="2.3.2.26" evidence="3"/>
<dbReference type="InterPro" id="IPR013783">
    <property type="entry name" value="Ig-like_fold"/>
</dbReference>
<dbReference type="GO" id="GO:0006511">
    <property type="term" value="P:ubiquitin-dependent protein catabolic process"/>
    <property type="evidence" value="ECO:0007669"/>
    <property type="project" value="TreeGrafter"/>
</dbReference>
<dbReference type="Gene3D" id="2.60.40.10">
    <property type="entry name" value="Immunoglobulins"/>
    <property type="match status" value="1"/>
</dbReference>
<keyword evidence="5 7" id="KW-0833">Ubl conjugation pathway</keyword>
<dbReference type="Gene3D" id="3.30.2410.10">
    <property type="entry name" value="Hect, E3 ligase catalytic domain"/>
    <property type="match status" value="1"/>
</dbReference>
<dbReference type="FunFam" id="3.30.2410.10:FF:000013">
    <property type="entry name" value="Apoptosis-resistant E3 ubiquitin protein ligase 1"/>
    <property type="match status" value="1"/>
</dbReference>
<dbReference type="AlphaFoldDB" id="A0A3S1HNM2"/>
<evidence type="ECO:0000256" key="1">
    <source>
        <dbReference type="ARBA" id="ARBA00000885"/>
    </source>
</evidence>
<dbReference type="GO" id="GO:0000209">
    <property type="term" value="P:protein polyubiquitination"/>
    <property type="evidence" value="ECO:0007669"/>
    <property type="project" value="TreeGrafter"/>
</dbReference>
<dbReference type="InterPro" id="IPR050409">
    <property type="entry name" value="E3_ubiq-protein_ligase"/>
</dbReference>
<dbReference type="Proteomes" id="UP000271974">
    <property type="component" value="Unassembled WGS sequence"/>
</dbReference>
<evidence type="ECO:0000313" key="10">
    <source>
        <dbReference type="EMBL" id="RUS83042.1"/>
    </source>
</evidence>
<evidence type="ECO:0000256" key="4">
    <source>
        <dbReference type="ARBA" id="ARBA00022679"/>
    </source>
</evidence>
<feature type="transmembrane region" description="Helical" evidence="8">
    <location>
        <begin position="19"/>
        <end position="37"/>
    </location>
</feature>
<evidence type="ECO:0000259" key="9">
    <source>
        <dbReference type="PROSITE" id="PS50237"/>
    </source>
</evidence>
<dbReference type="CDD" id="cd00078">
    <property type="entry name" value="HECTc"/>
    <property type="match status" value="1"/>
</dbReference>
<evidence type="ECO:0000256" key="7">
    <source>
        <dbReference type="PROSITE-ProRule" id="PRU00104"/>
    </source>
</evidence>
<dbReference type="Gene3D" id="3.30.2160.10">
    <property type="entry name" value="Hect, E3 ligase catalytic domain"/>
    <property type="match status" value="1"/>
</dbReference>
<keyword evidence="8" id="KW-0472">Membrane</keyword>
<evidence type="ECO:0000256" key="5">
    <source>
        <dbReference type="ARBA" id="ARBA00022786"/>
    </source>
</evidence>
<dbReference type="SUPFAM" id="SSF81296">
    <property type="entry name" value="E set domains"/>
    <property type="match status" value="1"/>
</dbReference>
<dbReference type="PROSITE" id="PS50237">
    <property type="entry name" value="HECT"/>
    <property type="match status" value="1"/>
</dbReference>
<dbReference type="GO" id="GO:0005829">
    <property type="term" value="C:cytosol"/>
    <property type="evidence" value="ECO:0007669"/>
    <property type="project" value="TreeGrafter"/>
</dbReference>
<evidence type="ECO:0000256" key="3">
    <source>
        <dbReference type="ARBA" id="ARBA00012485"/>
    </source>
</evidence>
<keyword evidence="4" id="KW-0808">Transferase</keyword>
<dbReference type="Pfam" id="PF00632">
    <property type="entry name" value="HECT"/>
    <property type="match status" value="1"/>
</dbReference>
<feature type="repeat" description="Filamin" evidence="6">
    <location>
        <begin position="296"/>
        <end position="397"/>
    </location>
</feature>
<dbReference type="GO" id="GO:0061630">
    <property type="term" value="F:ubiquitin protein ligase activity"/>
    <property type="evidence" value="ECO:0007669"/>
    <property type="project" value="UniProtKB-EC"/>
</dbReference>
<dbReference type="Pfam" id="PF25916">
    <property type="entry name" value="AREL1_PH-like"/>
    <property type="match status" value="1"/>
</dbReference>
<comment type="caution">
    <text evidence="10">The sequence shown here is derived from an EMBL/GenBank/DDBJ whole genome shotgun (WGS) entry which is preliminary data.</text>
</comment>
<feature type="transmembrane region" description="Helical" evidence="8">
    <location>
        <begin position="202"/>
        <end position="229"/>
    </location>
</feature>
<feature type="domain" description="HECT" evidence="9">
    <location>
        <begin position="678"/>
        <end position="1017"/>
    </location>
</feature>
<keyword evidence="11" id="KW-1185">Reference proteome</keyword>
<organism evidence="10 11">
    <name type="scientific">Elysia chlorotica</name>
    <name type="common">Eastern emerald elysia</name>
    <name type="synonym">Sea slug</name>
    <dbReference type="NCBI Taxonomy" id="188477"/>
    <lineage>
        <taxon>Eukaryota</taxon>
        <taxon>Metazoa</taxon>
        <taxon>Spiralia</taxon>
        <taxon>Lophotrochozoa</taxon>
        <taxon>Mollusca</taxon>
        <taxon>Gastropoda</taxon>
        <taxon>Heterobranchia</taxon>
        <taxon>Euthyneura</taxon>
        <taxon>Panpulmonata</taxon>
        <taxon>Sacoglossa</taxon>
        <taxon>Placobranchoidea</taxon>
        <taxon>Plakobranchidae</taxon>
        <taxon>Elysia</taxon>
    </lineage>
</organism>
<dbReference type="PANTHER" id="PTHR11254:SF340">
    <property type="entry name" value="APOPTOSIS-RESISTANT E3 UBIQUITIN PROTEIN LIGASE 1"/>
    <property type="match status" value="1"/>
</dbReference>
<comment type="catalytic activity">
    <reaction evidence="1">
        <text>S-ubiquitinyl-[E2 ubiquitin-conjugating enzyme]-L-cysteine + [acceptor protein]-L-lysine = [E2 ubiquitin-conjugating enzyme]-L-cysteine + N(6)-ubiquitinyl-[acceptor protein]-L-lysine.</text>
        <dbReference type="EC" id="2.3.2.26"/>
    </reaction>
</comment>
<dbReference type="STRING" id="188477.A0A3S1HNM2"/>
<accession>A0A3S1HNM2</accession>
<reference evidence="10 11" key="1">
    <citation type="submission" date="2019-01" db="EMBL/GenBank/DDBJ databases">
        <title>A draft genome assembly of the solar-powered sea slug Elysia chlorotica.</title>
        <authorList>
            <person name="Cai H."/>
            <person name="Li Q."/>
            <person name="Fang X."/>
            <person name="Li J."/>
            <person name="Curtis N.E."/>
            <person name="Altenburger A."/>
            <person name="Shibata T."/>
            <person name="Feng M."/>
            <person name="Maeda T."/>
            <person name="Schwartz J.A."/>
            <person name="Shigenobu S."/>
            <person name="Lundholm N."/>
            <person name="Nishiyama T."/>
            <person name="Yang H."/>
            <person name="Hasebe M."/>
            <person name="Li S."/>
            <person name="Pierce S.K."/>
            <person name="Wang J."/>
        </authorList>
    </citation>
    <scope>NUCLEOTIDE SEQUENCE [LARGE SCALE GENOMIC DNA]</scope>
    <source>
        <strain evidence="10">EC2010</strain>
        <tissue evidence="10">Whole organism of an adult</tissue>
    </source>
</reference>
<comment type="pathway">
    <text evidence="2">Protein modification; protein ubiquitination.</text>
</comment>
<evidence type="ECO:0000313" key="11">
    <source>
        <dbReference type="Proteomes" id="UP000271974"/>
    </source>
</evidence>
<evidence type="ECO:0000256" key="6">
    <source>
        <dbReference type="PROSITE-ProRule" id="PRU00087"/>
    </source>
</evidence>
<proteinExistence type="predicted"/>
<dbReference type="PANTHER" id="PTHR11254">
    <property type="entry name" value="HECT DOMAIN UBIQUITIN-PROTEIN LIGASE"/>
    <property type="match status" value="1"/>
</dbReference>
<dbReference type="InterPro" id="IPR035983">
    <property type="entry name" value="Hect_E3_ubiquitin_ligase"/>
</dbReference>
<keyword evidence="8" id="KW-1133">Transmembrane helix</keyword>
<dbReference type="Gene3D" id="3.90.1750.10">
    <property type="entry name" value="Hect, E3 ligase catalytic domains"/>
    <property type="match status" value="1"/>
</dbReference>
<dbReference type="InterPro" id="IPR014756">
    <property type="entry name" value="Ig_E-set"/>
</dbReference>
<dbReference type="InterPro" id="IPR000569">
    <property type="entry name" value="HECT_dom"/>
</dbReference>
<gene>
    <name evidence="10" type="ORF">EGW08_009181</name>
</gene>
<feature type="active site" description="Glycyl thioester intermediate" evidence="7">
    <location>
        <position position="984"/>
    </location>
</feature>
<sequence length="1017" mass="114404">MNQTIASANRLNPNTLRRNQFLCIVVLCFFCVGALLYRRAIQADNIMVTEWLTRNSLGYINDVVIEAGGSGLAGALNVAKNVKRVKKLSKSLSREQHMLLEKAVDRLQDELEMELWLKNNDFSYCTELLKKNGIYSLHELSRQKDKELQMVLERGGMHGNDEVFFSQVIRLRLDLSTGHKLFHSKAVLAYANSKSNYSGIRVFLNTVVVGTVLSGLAMLLASLSTVAGLSSVTNMCYQALPSTKASIYEFLTGRSSGPHSARITWDWHEPQTVGKTMTFGVRFYQKNGSPYPVSNGDGILIEIMHEGLKVARTVEFAGDLSRRANNASSGDAGINMGSSVDGRGDCGNRAGEGEAPIGLDAINLTRVSFTVHKSGVYSIAVMVGGRHVKDSPFARSFEPGPIDPSKTGFTHYTSTVVFPSGTSFPLVIETRDTFGNLSAYKTDHKVFFKIKVKEAGTNERYSPTTQIIYNTHDKKLVMYIKIDKEGCYQAVVSYGDVKLKNGEFDILVLNATELNKVQKNVAKRKHNLWYEARLLNQNGEKLEKPKKVFLYISPKQLTIKEFYFKIYPKKICTFRVCPWTKFIFNGTNNQFEAPTFCIEDGSQPSIELAAKERNTIAATFSCFLLKSIGGSETFNDKRDFFYREIRTTHHKRSHSSLLLKVDRAELLVTSYRATKHLNLGDWCKRFEMVFAGEQGLDWGGLSREWFEILCKELFDPASSELFARLSDNPQGLVHPNPKRSPSLKLKMYEFAGKIVGKCLFESSVGRTQLVKARFTRSFLAQLIGLRVTYKHFETDDPEFFTTKISYIENNDVDDMELTFSEEVYSAQGQLMKVIDLVPNGSKIPVTNSNKMRYLDALAQYRLVQPVKEEVDSFMRGLSGELIPENLLSIFDEYELELLMCGTGTYSIADFKLHHNVVGASSSFHRVLDWFWTIIASFTEEQMARLIQFTTGCSQLPPGGFSELNPKIQLSSAPTYNNLPSSHTCFNQLCLPDYDSMDTFHRMLLIAINEGNQGFGMA</sequence>